<proteinExistence type="predicted"/>
<evidence type="ECO:0000313" key="4">
    <source>
        <dbReference type="Proteomes" id="UP000093898"/>
    </source>
</evidence>
<accession>A0A1A3GZ18</accession>
<dbReference type="EMBL" id="LZLC01000153">
    <property type="protein sequence ID" value="OBJ40594.1"/>
    <property type="molecule type" value="Genomic_DNA"/>
</dbReference>
<name>A0A1A3GZ18_MYCMU</name>
<keyword evidence="2" id="KW-1133">Transmembrane helix</keyword>
<dbReference type="OrthoDB" id="4592765at2"/>
<organism evidence="3 4">
    <name type="scientific">Mycolicibacterium mucogenicum</name>
    <name type="common">Mycobacterium mucogenicum</name>
    <dbReference type="NCBI Taxonomy" id="56689"/>
    <lineage>
        <taxon>Bacteria</taxon>
        <taxon>Bacillati</taxon>
        <taxon>Actinomycetota</taxon>
        <taxon>Actinomycetes</taxon>
        <taxon>Mycobacteriales</taxon>
        <taxon>Mycobacteriaceae</taxon>
        <taxon>Mycolicibacterium</taxon>
    </lineage>
</organism>
<sequence>MTEHVCSNCGTPNAADARFCVECDEYLGWDVPANRTDPDAPPTMPARPTYTDGPVDVPTVKSPSTTSPAQAPEVEIAKPQAVLEPEAALDVQVRNPSTIVDAYPLKLIGAPPWLTLSHPEITLMPGTTELVTATFGMTPGTLIPAQTITVGLRVCSQRDAARFTELPVTITVPQSGPAIKLTTRPAAVRLIDETTGTVEVLLDNSSNHPRHVALSGADAEGKVRFTFSPPWLVLEPGLSATALAEFTVPEIRAGEALVRQLTITATENGTALEASVIVNQERTVATALRLRIDPSSPHVRDSEFADVALIVDNRGSTMARTVRFEGRDPEGAVRFSFGHPRLSVPADRAVTTSVRISTPPPPPGKESSKPFSVVATYGDGEVEATGTLVQSTSVTAYSVSRLTVTPETLRADDPRGELQFCIENRHQSQWLQAGMSGTDAEGVVQFEFSPPGFDVPPGGVAWGTITVTAPNPAKRGEEATRQLEVTASDNHETLTAKATFIHSGWDWIPIAQMALIVFGGLFVMWGAAEPWASEVRLFNARWLFESNWWSNSAKTGLLDGISQYGVMFLWHQSPDQFVVFSQPPERLSIFILAIALVVTAFVSRGKWTIRVAALIALVAVGFWLLLLVSLAWQHVSAGLPSYGMILILLGAALAAAGGLWSRVH</sequence>
<reference evidence="3 4" key="1">
    <citation type="submission" date="2016-06" db="EMBL/GenBank/DDBJ databases">
        <authorList>
            <person name="Kjaerup R.B."/>
            <person name="Dalgaard T.S."/>
            <person name="Juul-Madsen H.R."/>
        </authorList>
    </citation>
    <scope>NUCLEOTIDE SEQUENCE [LARGE SCALE GENOMIC DNA]</scope>
    <source>
        <strain evidence="3 4">1127319.6</strain>
    </source>
</reference>
<feature type="region of interest" description="Disordered" evidence="1">
    <location>
        <begin position="348"/>
        <end position="370"/>
    </location>
</feature>
<dbReference type="AlphaFoldDB" id="A0A1A3GZ18"/>
<evidence type="ECO:0000256" key="1">
    <source>
        <dbReference type="SAM" id="MobiDB-lite"/>
    </source>
</evidence>
<protein>
    <submittedName>
        <fullName evidence="3">Uncharacterized protein</fullName>
    </submittedName>
</protein>
<comment type="caution">
    <text evidence="3">The sequence shown here is derived from an EMBL/GenBank/DDBJ whole genome shotgun (WGS) entry which is preliminary data.</text>
</comment>
<feature type="region of interest" description="Disordered" evidence="1">
    <location>
        <begin position="34"/>
        <end position="54"/>
    </location>
</feature>
<keyword evidence="2" id="KW-0812">Transmembrane</keyword>
<feature type="transmembrane region" description="Helical" evidence="2">
    <location>
        <begin position="587"/>
        <end position="604"/>
    </location>
</feature>
<evidence type="ECO:0000313" key="3">
    <source>
        <dbReference type="EMBL" id="OBJ40594.1"/>
    </source>
</evidence>
<feature type="transmembrane region" description="Helical" evidence="2">
    <location>
        <begin position="611"/>
        <end position="633"/>
    </location>
</feature>
<dbReference type="Proteomes" id="UP000093898">
    <property type="component" value="Unassembled WGS sequence"/>
</dbReference>
<evidence type="ECO:0000256" key="2">
    <source>
        <dbReference type="SAM" id="Phobius"/>
    </source>
</evidence>
<keyword evidence="2" id="KW-0472">Membrane</keyword>
<dbReference type="RefSeq" id="WP_064982160.1">
    <property type="nucleotide sequence ID" value="NZ_LZLC01000153.1"/>
</dbReference>
<gene>
    <name evidence="3" type="ORF">A5630_24745</name>
</gene>
<feature type="transmembrane region" description="Helical" evidence="2">
    <location>
        <begin position="639"/>
        <end position="660"/>
    </location>
</feature>